<evidence type="ECO:0000313" key="2">
    <source>
        <dbReference type="EMBL" id="AQK94480.1"/>
    </source>
</evidence>
<accession>A0A1D6FSE5</accession>
<dbReference type="EMBL" id="CM000784">
    <property type="protein sequence ID" value="AQK94480.1"/>
    <property type="molecule type" value="Genomic_DNA"/>
</dbReference>
<feature type="region of interest" description="Disordered" evidence="1">
    <location>
        <begin position="104"/>
        <end position="123"/>
    </location>
</feature>
<proteinExistence type="predicted"/>
<sequence length="195" mass="21863">PSVRPPTTRDVATLTRPAVRRPPSRPSCCSPTAVQVVLLFADRRRGRPAIANTAVQASRRRSPAVEAVPSVQPSRRRRHGRRSRRSSRPGVVLQPPGSICRLPSRVPKTRPVPQPQTRRRRSTPFRLNACGVRDWEQQPRFGKHIATASTAAATTTTSFCERQQQQLCFSRKQEKNKWKLYGCTNCSVVIFSTSS</sequence>
<feature type="non-terminal residue" evidence="2">
    <location>
        <position position="1"/>
    </location>
</feature>
<organism evidence="2">
    <name type="scientific">Zea mays</name>
    <name type="common">Maize</name>
    <dbReference type="NCBI Taxonomy" id="4577"/>
    <lineage>
        <taxon>Eukaryota</taxon>
        <taxon>Viridiplantae</taxon>
        <taxon>Streptophyta</taxon>
        <taxon>Embryophyta</taxon>
        <taxon>Tracheophyta</taxon>
        <taxon>Spermatophyta</taxon>
        <taxon>Magnoliopsida</taxon>
        <taxon>Liliopsida</taxon>
        <taxon>Poales</taxon>
        <taxon>Poaceae</taxon>
        <taxon>PACMAD clade</taxon>
        <taxon>Panicoideae</taxon>
        <taxon>Andropogonodae</taxon>
        <taxon>Andropogoneae</taxon>
        <taxon>Tripsacinae</taxon>
        <taxon>Zea</taxon>
    </lineage>
</organism>
<protein>
    <submittedName>
        <fullName evidence="2">Zinc finger BED domain-containing protein DAYSLEEPER</fullName>
    </submittedName>
</protein>
<reference evidence="2" key="1">
    <citation type="submission" date="2015-12" db="EMBL/GenBank/DDBJ databases">
        <title>Update maize B73 reference genome by single molecule sequencing technologies.</title>
        <authorList>
            <consortium name="Maize Genome Sequencing Project"/>
            <person name="Ware D."/>
        </authorList>
    </citation>
    <scope>NUCLEOTIDE SEQUENCE</scope>
    <source>
        <tissue evidence="2">Seedling</tissue>
    </source>
</reference>
<feature type="compositionally biased region" description="Basic residues" evidence="1">
    <location>
        <begin position="74"/>
        <end position="87"/>
    </location>
</feature>
<dbReference type="AlphaFoldDB" id="A0A1D6FSE5"/>
<feature type="region of interest" description="Disordered" evidence="1">
    <location>
        <begin position="1"/>
        <end position="30"/>
    </location>
</feature>
<feature type="region of interest" description="Disordered" evidence="1">
    <location>
        <begin position="53"/>
        <end position="97"/>
    </location>
</feature>
<gene>
    <name evidence="2" type="ORF">ZEAMMB73_Zm00001d010619</name>
</gene>
<evidence type="ECO:0000256" key="1">
    <source>
        <dbReference type="SAM" id="MobiDB-lite"/>
    </source>
</evidence>
<name>A0A1D6FSE5_MAIZE</name>